<dbReference type="HOGENOM" id="CLU_158599_0_0_9"/>
<keyword evidence="2" id="KW-1185">Reference proteome</keyword>
<dbReference type="KEGG" id="bse:Bsel_0229"/>
<gene>
    <name evidence="1" type="ordered locus">Bsel_0229</name>
</gene>
<proteinExistence type="predicted"/>
<evidence type="ECO:0000313" key="2">
    <source>
        <dbReference type="Proteomes" id="UP000000271"/>
    </source>
</evidence>
<dbReference type="EMBL" id="CP001791">
    <property type="protein sequence ID" value="ADH97774.1"/>
    <property type="molecule type" value="Genomic_DNA"/>
</dbReference>
<dbReference type="Proteomes" id="UP000000271">
    <property type="component" value="Chromosome"/>
</dbReference>
<dbReference type="STRING" id="439292.Bsel_0229"/>
<protein>
    <submittedName>
        <fullName evidence="1">Uncharacterized protein</fullName>
    </submittedName>
</protein>
<organism evidence="1 2">
    <name type="scientific">Bacillus selenitireducens (strain ATCC 700615 / DSM 15326 / MLS10)</name>
    <dbReference type="NCBI Taxonomy" id="439292"/>
    <lineage>
        <taxon>Bacteria</taxon>
        <taxon>Bacillati</taxon>
        <taxon>Bacillota</taxon>
        <taxon>Bacilli</taxon>
        <taxon>Bacillales</taxon>
        <taxon>Bacillaceae</taxon>
        <taxon>Salisediminibacterium</taxon>
    </lineage>
</organism>
<dbReference type="AlphaFoldDB" id="D6XW01"/>
<reference evidence="1" key="1">
    <citation type="submission" date="2009-10" db="EMBL/GenBank/DDBJ databases">
        <title>Complete sequence of Bacillus selenitireducens MLS10.</title>
        <authorList>
            <consortium name="US DOE Joint Genome Institute"/>
            <person name="Lucas S."/>
            <person name="Copeland A."/>
            <person name="Lapidus A."/>
            <person name="Glavina del Rio T."/>
            <person name="Dalin E."/>
            <person name="Tice H."/>
            <person name="Bruce D."/>
            <person name="Goodwin L."/>
            <person name="Pitluck S."/>
            <person name="Sims D."/>
            <person name="Brettin T."/>
            <person name="Detter J.C."/>
            <person name="Han C."/>
            <person name="Larimer F."/>
            <person name="Land M."/>
            <person name="Hauser L."/>
            <person name="Kyrpides N."/>
            <person name="Ovchinnikova G."/>
            <person name="Stolz J."/>
        </authorList>
    </citation>
    <scope>NUCLEOTIDE SEQUENCE [LARGE SCALE GENOMIC DNA]</scope>
    <source>
        <strain evidence="1">MLS10</strain>
    </source>
</reference>
<name>D6XW01_BACIE</name>
<evidence type="ECO:0000313" key="1">
    <source>
        <dbReference type="EMBL" id="ADH97774.1"/>
    </source>
</evidence>
<sequence>MGSGMSLHCRVCGYHRMVMSGIGMSHYSFENCLESCVPAVRKKIRKIVKHKVHDYTFEFRCYSCQSCGEIMDKPYLYIQYDDDQTYETRFRCTKCRSRRLLPIEEEVLSALPCPSCKEITLTEVGMMLWD</sequence>
<accession>D6XW01</accession>